<sequence length="67" mass="7507">MSDDDIHARRTAKSTRYEDDFPVGELTASAEYSTFALRPTDLYNGPTIQSVTSKKCPELHLQILASF</sequence>
<name>A0A6A6F2S4_9PEZI</name>
<protein>
    <submittedName>
        <fullName evidence="1">Uncharacterized protein</fullName>
    </submittedName>
</protein>
<accession>A0A6A6F2S4</accession>
<dbReference type="EMBL" id="ML992702">
    <property type="protein sequence ID" value="KAF2207614.1"/>
    <property type="molecule type" value="Genomic_DNA"/>
</dbReference>
<dbReference type="AlphaFoldDB" id="A0A6A6F2S4"/>
<gene>
    <name evidence="1" type="ORF">CERZMDRAFT_91760</name>
</gene>
<evidence type="ECO:0000313" key="2">
    <source>
        <dbReference type="Proteomes" id="UP000799539"/>
    </source>
</evidence>
<evidence type="ECO:0000313" key="1">
    <source>
        <dbReference type="EMBL" id="KAF2207614.1"/>
    </source>
</evidence>
<dbReference type="Proteomes" id="UP000799539">
    <property type="component" value="Unassembled WGS sequence"/>
</dbReference>
<keyword evidence="2" id="KW-1185">Reference proteome</keyword>
<proteinExistence type="predicted"/>
<reference evidence="1" key="1">
    <citation type="journal article" date="2020" name="Stud. Mycol.">
        <title>101 Dothideomycetes genomes: a test case for predicting lifestyles and emergence of pathogens.</title>
        <authorList>
            <person name="Haridas S."/>
            <person name="Albert R."/>
            <person name="Binder M."/>
            <person name="Bloem J."/>
            <person name="Labutti K."/>
            <person name="Salamov A."/>
            <person name="Andreopoulos B."/>
            <person name="Baker S."/>
            <person name="Barry K."/>
            <person name="Bills G."/>
            <person name="Bluhm B."/>
            <person name="Cannon C."/>
            <person name="Castanera R."/>
            <person name="Culley D."/>
            <person name="Daum C."/>
            <person name="Ezra D."/>
            <person name="Gonzalez J."/>
            <person name="Henrissat B."/>
            <person name="Kuo A."/>
            <person name="Liang C."/>
            <person name="Lipzen A."/>
            <person name="Lutzoni F."/>
            <person name="Magnuson J."/>
            <person name="Mondo S."/>
            <person name="Nolan M."/>
            <person name="Ohm R."/>
            <person name="Pangilinan J."/>
            <person name="Park H.-J."/>
            <person name="Ramirez L."/>
            <person name="Alfaro M."/>
            <person name="Sun H."/>
            <person name="Tritt A."/>
            <person name="Yoshinaga Y."/>
            <person name="Zwiers L.-H."/>
            <person name="Turgeon B."/>
            <person name="Goodwin S."/>
            <person name="Spatafora J."/>
            <person name="Crous P."/>
            <person name="Grigoriev I."/>
        </authorList>
    </citation>
    <scope>NUCLEOTIDE SEQUENCE</scope>
    <source>
        <strain evidence="1">SCOH1-5</strain>
    </source>
</reference>
<organism evidence="1 2">
    <name type="scientific">Cercospora zeae-maydis SCOH1-5</name>
    <dbReference type="NCBI Taxonomy" id="717836"/>
    <lineage>
        <taxon>Eukaryota</taxon>
        <taxon>Fungi</taxon>
        <taxon>Dikarya</taxon>
        <taxon>Ascomycota</taxon>
        <taxon>Pezizomycotina</taxon>
        <taxon>Dothideomycetes</taxon>
        <taxon>Dothideomycetidae</taxon>
        <taxon>Mycosphaerellales</taxon>
        <taxon>Mycosphaerellaceae</taxon>
        <taxon>Cercospora</taxon>
    </lineage>
</organism>